<dbReference type="AlphaFoldDB" id="A0A0X8FNF7"/>
<dbReference type="Gene3D" id="3.40.50.2000">
    <property type="entry name" value="Glycogen Phosphorylase B"/>
    <property type="match status" value="2"/>
</dbReference>
<evidence type="ECO:0000313" key="2">
    <source>
        <dbReference type="EMBL" id="AMB99877.1"/>
    </source>
</evidence>
<gene>
    <name evidence="2" type="ORF">AWM75_07810</name>
</gene>
<dbReference type="PANTHER" id="PTHR43174">
    <property type="entry name" value="UDP-N-ACETYLGLUCOSAMINE 2-EPIMERASE"/>
    <property type="match status" value="1"/>
</dbReference>
<dbReference type="PANTHER" id="PTHR43174:SF3">
    <property type="entry name" value="UDP-N-ACETYLGLUCOSAMINE 2-EPIMERASE"/>
    <property type="match status" value="1"/>
</dbReference>
<proteinExistence type="predicted"/>
<dbReference type="KEGG" id="auh:AWM75_07810"/>
<dbReference type="InterPro" id="IPR003331">
    <property type="entry name" value="UDP_GlcNAc_Epimerase_2_dom"/>
</dbReference>
<keyword evidence="3" id="KW-1185">Reference proteome</keyword>
<evidence type="ECO:0000313" key="3">
    <source>
        <dbReference type="Proteomes" id="UP000062260"/>
    </source>
</evidence>
<dbReference type="NCBIfam" id="TIGR03568">
    <property type="entry name" value="NeuC_NnaA"/>
    <property type="match status" value="1"/>
</dbReference>
<dbReference type="OrthoDB" id="9803238at2"/>
<dbReference type="Pfam" id="PF02350">
    <property type="entry name" value="Epimerase_2"/>
    <property type="match status" value="1"/>
</dbReference>
<evidence type="ECO:0000259" key="1">
    <source>
        <dbReference type="Pfam" id="PF02350"/>
    </source>
</evidence>
<dbReference type="CDD" id="cd03786">
    <property type="entry name" value="GTB_UDP-GlcNAc_2-Epimerase"/>
    <property type="match status" value="1"/>
</dbReference>
<dbReference type="InterPro" id="IPR020004">
    <property type="entry name" value="UDP-GlcNAc_Epase"/>
</dbReference>
<dbReference type="GO" id="GO:0006047">
    <property type="term" value="P:UDP-N-acetylglucosamine metabolic process"/>
    <property type="evidence" value="ECO:0007669"/>
    <property type="project" value="InterPro"/>
</dbReference>
<dbReference type="GO" id="GO:0004553">
    <property type="term" value="F:hydrolase activity, hydrolyzing O-glycosyl compounds"/>
    <property type="evidence" value="ECO:0007669"/>
    <property type="project" value="InterPro"/>
</dbReference>
<reference evidence="3" key="2">
    <citation type="submission" date="2016-01" db="EMBL/GenBank/DDBJ databases">
        <title>Six Aerococcus type strain genome sequencing and assembly using PacBio and Illumina Hiseq.</title>
        <authorList>
            <person name="Carkaci D."/>
            <person name="Dargis R."/>
            <person name="Nielsen X.C."/>
            <person name="Skovgaard O."/>
            <person name="Fuursted K."/>
            <person name="Christensen J.J."/>
        </authorList>
    </citation>
    <scope>NUCLEOTIDE SEQUENCE [LARGE SCALE GENOMIC DNA]</scope>
    <source>
        <strain evidence="3">CCUG42038B</strain>
    </source>
</reference>
<dbReference type="InterPro" id="IPR029767">
    <property type="entry name" value="WecB-like"/>
</dbReference>
<feature type="domain" description="UDP-N-acetylglucosamine 2-epimerase" evidence="1">
    <location>
        <begin position="24"/>
        <end position="348"/>
    </location>
</feature>
<dbReference type="Proteomes" id="UP000062260">
    <property type="component" value="Chromosome"/>
</dbReference>
<reference evidence="2 3" key="1">
    <citation type="journal article" date="2016" name="Genome Announc.">
        <title>Complete Genome Sequences of Aerococcus christensenii CCUG 28831T, Aerococcus sanguinicola CCUG 43001T, Aerococcus urinae CCUG 36881T, Aerococcus urinaeequi CCUG 28094T, Aerococcus urinaehominis CCUG 42038 BT, and Aerococcus viridans CCUG 4311T.</title>
        <authorList>
            <person name="Carkaci D."/>
            <person name="Dargis R."/>
            <person name="Nielsen X.C."/>
            <person name="Skovgaard O."/>
            <person name="Fuursted K."/>
            <person name="Christensen J.J."/>
        </authorList>
    </citation>
    <scope>NUCLEOTIDE SEQUENCE [LARGE SCALE GENOMIC DNA]</scope>
    <source>
        <strain evidence="2 3">CCUG42038B</strain>
    </source>
</reference>
<accession>A0A0X8FNF7</accession>
<name>A0A0X8FNF7_9LACT</name>
<dbReference type="EMBL" id="CP014163">
    <property type="protein sequence ID" value="AMB99877.1"/>
    <property type="molecule type" value="Genomic_DNA"/>
</dbReference>
<sequence length="383" mass="43466">MYRVAYVTGSRAEYGIVKRYLKELSLIPDIDLEILVTGTHLEKNFSHTIDEIIQDGFDISYRVPIQIDTIDNKAITNSMGIALKEFGRIFYQENYDLVIILGDRYEMLAVATAAAMNSQKILHLHGGEKTLGNYDEFIRHAITKMSLYHFTSTEEYRNRVIQLGEAPDRVFNLGALGADNAIANIDKSYEPPVKMPYFVILFHPETSTGRSTTNQINQLLSALDNFKNHYQMVFIGGNADTSSDQIASKVYEYTKKNGMTYIKNLENKDFQNLVHNSQVYIGNSSSGLLEAPSLGTFSVNIGRRQEGRIRGNSVIDCDATQTEIIEAIEKAISLSADNIVIENPYYQVNCLKNYVFKTVELLKRDDNFIKDFYDIDLRGDLYD</sequence>
<dbReference type="SUPFAM" id="SSF53756">
    <property type="entry name" value="UDP-Glycosyltransferase/glycogen phosphorylase"/>
    <property type="match status" value="1"/>
</dbReference>
<protein>
    <recommendedName>
        <fullName evidence="1">UDP-N-acetylglucosamine 2-epimerase domain-containing protein</fullName>
    </recommendedName>
</protein>
<organism evidence="2 3">
    <name type="scientific">Aerococcus urinaehominis</name>
    <dbReference type="NCBI Taxonomy" id="128944"/>
    <lineage>
        <taxon>Bacteria</taxon>
        <taxon>Bacillati</taxon>
        <taxon>Bacillota</taxon>
        <taxon>Bacilli</taxon>
        <taxon>Lactobacillales</taxon>
        <taxon>Aerococcaceae</taxon>
        <taxon>Aerococcus</taxon>
    </lineage>
</organism>
<dbReference type="RefSeq" id="WP_067980507.1">
    <property type="nucleotide sequence ID" value="NZ_CP014163.1"/>
</dbReference>
<dbReference type="STRING" id="128944.AWM75_07810"/>